<dbReference type="InterPro" id="IPR051397">
    <property type="entry name" value="Zn-ADH-like_protein"/>
</dbReference>
<reference evidence="2" key="1">
    <citation type="journal article" date="2019" name="Microbiol. Resour. Announc.">
        <title>Complete Genome Sequence of Rubrobacter xylanophilus Strain AA3-22, Isolated from Arima Onsen in Japan.</title>
        <authorList>
            <person name="Tomariguchi N."/>
            <person name="Miyazaki K."/>
        </authorList>
    </citation>
    <scope>NUCLEOTIDE SEQUENCE [LARGE SCALE GENOMIC DNA]</scope>
    <source>
        <strain evidence="2">AA3-22</strain>
    </source>
</reference>
<dbReference type="SUPFAM" id="SSF51735">
    <property type="entry name" value="NAD(P)-binding Rossmann-fold domains"/>
    <property type="match status" value="1"/>
</dbReference>
<feature type="domain" description="Enoyl reductase (ER)" evidence="1">
    <location>
        <begin position="14"/>
        <end position="304"/>
    </location>
</feature>
<dbReference type="Gene3D" id="3.40.50.720">
    <property type="entry name" value="NAD(P)-binding Rossmann-like Domain"/>
    <property type="match status" value="1"/>
</dbReference>
<dbReference type="Pfam" id="PF00107">
    <property type="entry name" value="ADH_zinc_N"/>
    <property type="match status" value="1"/>
</dbReference>
<evidence type="ECO:0000313" key="3">
    <source>
        <dbReference type="Proteomes" id="UP000318065"/>
    </source>
</evidence>
<dbReference type="AlphaFoldDB" id="A0A510HEX4"/>
<accession>A0A510HEX4</accession>
<keyword evidence="3" id="KW-1185">Reference proteome</keyword>
<dbReference type="Pfam" id="PF08240">
    <property type="entry name" value="ADH_N"/>
    <property type="match status" value="1"/>
</dbReference>
<dbReference type="Proteomes" id="UP000318065">
    <property type="component" value="Chromosome"/>
</dbReference>
<evidence type="ECO:0000313" key="2">
    <source>
        <dbReference type="EMBL" id="BBL78486.1"/>
    </source>
</evidence>
<dbReference type="InterPro" id="IPR013154">
    <property type="entry name" value="ADH-like_N"/>
</dbReference>
<dbReference type="GO" id="GO:0016491">
    <property type="term" value="F:oxidoreductase activity"/>
    <property type="evidence" value="ECO:0007669"/>
    <property type="project" value="InterPro"/>
</dbReference>
<dbReference type="PANTHER" id="PTHR43677">
    <property type="entry name" value="SHORT-CHAIN DEHYDROGENASE/REDUCTASE"/>
    <property type="match status" value="1"/>
</dbReference>
<dbReference type="InterPro" id="IPR020843">
    <property type="entry name" value="ER"/>
</dbReference>
<dbReference type="InterPro" id="IPR013149">
    <property type="entry name" value="ADH-like_C"/>
</dbReference>
<proteinExistence type="predicted"/>
<name>A0A510HEX4_9ACTN</name>
<dbReference type="EMBL" id="AP019791">
    <property type="protein sequence ID" value="BBL78486.1"/>
    <property type="molecule type" value="Genomic_DNA"/>
</dbReference>
<sequence length="310" mass="31479">MKKNTMRAIIVDPRAEEGFAFAEVPAPEASPGRVLVQVHHVSLNRGDLNDARSGRIAPGAVLGSDLAGVVVAPAPDVRGPAVGARVVGLAAGAFAEFVAVDVDAIAEVPPTVDLASVAALPVAGIAALRALRVAGSVLGRRVLVTGASGGVGRFAVALAARAGARVVAAVGSDEHGEGLRSLGASEIVVDLSDMAGPVDIVLDNLGGPQMVRAWDILAPGGTLVSIGWASGQPATFQPYATVAPGKRIVSLLIEGPVATDLATLVAFVAEGSLPVPIGWRGRWDQIHEATAALRARQIRGKAVMDVQTQD</sequence>
<dbReference type="Gene3D" id="3.90.180.10">
    <property type="entry name" value="Medium-chain alcohol dehydrogenases, catalytic domain"/>
    <property type="match status" value="1"/>
</dbReference>
<protein>
    <submittedName>
        <fullName evidence="2">Oxidoreductase</fullName>
    </submittedName>
</protein>
<dbReference type="PANTHER" id="PTHR43677:SF4">
    <property type="entry name" value="QUINONE OXIDOREDUCTASE-LIKE PROTEIN 2"/>
    <property type="match status" value="1"/>
</dbReference>
<gene>
    <name evidence="2" type="ORF">RxyAA322_03400</name>
</gene>
<dbReference type="CDD" id="cd08270">
    <property type="entry name" value="MDR4"/>
    <property type="match status" value="1"/>
</dbReference>
<evidence type="ECO:0000259" key="1">
    <source>
        <dbReference type="SMART" id="SM00829"/>
    </source>
</evidence>
<organism evidence="2 3">
    <name type="scientific">Rubrobacter xylanophilus</name>
    <dbReference type="NCBI Taxonomy" id="49319"/>
    <lineage>
        <taxon>Bacteria</taxon>
        <taxon>Bacillati</taxon>
        <taxon>Actinomycetota</taxon>
        <taxon>Rubrobacteria</taxon>
        <taxon>Rubrobacterales</taxon>
        <taxon>Rubrobacteraceae</taxon>
        <taxon>Rubrobacter</taxon>
    </lineage>
</organism>
<dbReference type="SUPFAM" id="SSF50129">
    <property type="entry name" value="GroES-like"/>
    <property type="match status" value="1"/>
</dbReference>
<dbReference type="InterPro" id="IPR011032">
    <property type="entry name" value="GroES-like_sf"/>
</dbReference>
<dbReference type="InterPro" id="IPR036291">
    <property type="entry name" value="NAD(P)-bd_dom_sf"/>
</dbReference>
<dbReference type="SMART" id="SM00829">
    <property type="entry name" value="PKS_ER"/>
    <property type="match status" value="1"/>
</dbReference>